<keyword evidence="6" id="KW-0732">Signal</keyword>
<evidence type="ECO:0008006" key="9">
    <source>
        <dbReference type="Google" id="ProtNLM"/>
    </source>
</evidence>
<dbReference type="SUPFAM" id="SSF81340">
    <property type="entry name" value="Clc chloride channel"/>
    <property type="match status" value="1"/>
</dbReference>
<feature type="region of interest" description="Disordered" evidence="5">
    <location>
        <begin position="249"/>
        <end position="268"/>
    </location>
</feature>
<organism evidence="7 8">
    <name type="scientific">Polarella glacialis</name>
    <name type="common">Dinoflagellate</name>
    <dbReference type="NCBI Taxonomy" id="89957"/>
    <lineage>
        <taxon>Eukaryota</taxon>
        <taxon>Sar</taxon>
        <taxon>Alveolata</taxon>
        <taxon>Dinophyceae</taxon>
        <taxon>Suessiales</taxon>
        <taxon>Suessiaceae</taxon>
        <taxon>Polarella</taxon>
    </lineage>
</organism>
<dbReference type="Gene3D" id="1.10.3080.10">
    <property type="entry name" value="Clc chloride channel"/>
    <property type="match status" value="1"/>
</dbReference>
<proteinExistence type="predicted"/>
<accession>A0A813ES04</accession>
<evidence type="ECO:0000256" key="1">
    <source>
        <dbReference type="ARBA" id="ARBA00004141"/>
    </source>
</evidence>
<feature type="non-terminal residue" evidence="7">
    <location>
        <position position="1"/>
    </location>
</feature>
<feature type="region of interest" description="Disordered" evidence="5">
    <location>
        <begin position="144"/>
        <end position="179"/>
    </location>
</feature>
<comment type="caution">
    <text evidence="7">The sequence shown here is derived from an EMBL/GenBank/DDBJ whole genome shotgun (WGS) entry which is preliminary data.</text>
</comment>
<keyword evidence="3" id="KW-1133">Transmembrane helix</keyword>
<dbReference type="GO" id="GO:0016020">
    <property type="term" value="C:membrane"/>
    <property type="evidence" value="ECO:0007669"/>
    <property type="project" value="UniProtKB-SubCell"/>
</dbReference>
<sequence length="368" mass="39270">HYLIFAVGKLAAMLIGVSVRCPGDALEPILISGGFIGGFIGSLLPPEIAGDDAMKVSVIFGMVGLFTSCFRFPLTPVVLVLELTGIQTYTIIIPTALASFTALMVSNRLFPPLLTQILEQDGIDLEAIAEETAELPRQDLVCAGSAHDSASSGGGDESENDASDPSGHPEPQPADNRFRRTSTMQSLQFLVDMLEESLGDARPVLPQPVSAIAPTALSPLSSSLQTGPRPSRRHSEGLLQIPLRQIVGWSSQRSSNASQNSTRRGRSMEDISMKKIGNTKRRMSDPMISTPFCRSSESAAAEVVPSGRLTSRSSSDPSLRPMQLKAAAMRLPCSSQAPAQIPPARPLGHSVIRSQTFSESARLPTLLQ</sequence>
<feature type="compositionally biased region" description="Polar residues" evidence="5">
    <location>
        <begin position="308"/>
        <end position="317"/>
    </location>
</feature>
<feature type="compositionally biased region" description="Low complexity" evidence="5">
    <location>
        <begin position="250"/>
        <end position="262"/>
    </location>
</feature>
<keyword evidence="4" id="KW-0472">Membrane</keyword>
<dbReference type="EMBL" id="CAJNNV010014324">
    <property type="protein sequence ID" value="CAE8602458.1"/>
    <property type="molecule type" value="Genomic_DNA"/>
</dbReference>
<dbReference type="InterPro" id="IPR014743">
    <property type="entry name" value="Cl-channel_core"/>
</dbReference>
<evidence type="ECO:0000313" key="8">
    <source>
        <dbReference type="Proteomes" id="UP000654075"/>
    </source>
</evidence>
<evidence type="ECO:0000256" key="4">
    <source>
        <dbReference type="ARBA" id="ARBA00023136"/>
    </source>
</evidence>
<evidence type="ECO:0000256" key="6">
    <source>
        <dbReference type="SAM" id="SignalP"/>
    </source>
</evidence>
<feature type="region of interest" description="Disordered" evidence="5">
    <location>
        <begin position="219"/>
        <end position="239"/>
    </location>
</feature>
<feature type="signal peptide" evidence="6">
    <location>
        <begin position="1"/>
        <end position="25"/>
    </location>
</feature>
<feature type="chain" id="PRO_5032546086" description="Chloride channel protein" evidence="6">
    <location>
        <begin position="26"/>
        <end position="368"/>
    </location>
</feature>
<evidence type="ECO:0000256" key="2">
    <source>
        <dbReference type="ARBA" id="ARBA00022692"/>
    </source>
</evidence>
<comment type="subcellular location">
    <subcellularLocation>
        <location evidence="1">Membrane</location>
        <topology evidence="1">Multi-pass membrane protein</topology>
    </subcellularLocation>
</comment>
<reference evidence="7" key="1">
    <citation type="submission" date="2021-02" db="EMBL/GenBank/DDBJ databases">
        <authorList>
            <person name="Dougan E. K."/>
            <person name="Rhodes N."/>
            <person name="Thang M."/>
            <person name="Chan C."/>
        </authorList>
    </citation>
    <scope>NUCLEOTIDE SEQUENCE</scope>
</reference>
<dbReference type="AlphaFoldDB" id="A0A813ES04"/>
<dbReference type="GO" id="GO:0015108">
    <property type="term" value="F:chloride transmembrane transporter activity"/>
    <property type="evidence" value="ECO:0007669"/>
    <property type="project" value="InterPro"/>
</dbReference>
<protein>
    <recommendedName>
        <fullName evidence="9">Chloride channel protein</fullName>
    </recommendedName>
</protein>
<keyword evidence="8" id="KW-1185">Reference proteome</keyword>
<feature type="compositionally biased region" description="Low complexity" evidence="5">
    <location>
        <begin position="295"/>
        <end position="304"/>
    </location>
</feature>
<dbReference type="InterPro" id="IPR001807">
    <property type="entry name" value="ClC"/>
</dbReference>
<dbReference type="Pfam" id="PF00654">
    <property type="entry name" value="Voltage_CLC"/>
    <property type="match status" value="1"/>
</dbReference>
<evidence type="ECO:0000256" key="5">
    <source>
        <dbReference type="SAM" id="MobiDB-lite"/>
    </source>
</evidence>
<gene>
    <name evidence="7" type="ORF">PGLA1383_LOCUS20699</name>
</gene>
<feature type="region of interest" description="Disordered" evidence="5">
    <location>
        <begin position="294"/>
        <end position="319"/>
    </location>
</feature>
<dbReference type="Proteomes" id="UP000654075">
    <property type="component" value="Unassembled WGS sequence"/>
</dbReference>
<feature type="non-terminal residue" evidence="7">
    <location>
        <position position="368"/>
    </location>
</feature>
<keyword evidence="2" id="KW-0812">Transmembrane</keyword>
<name>A0A813ES04_POLGL</name>
<evidence type="ECO:0000256" key="3">
    <source>
        <dbReference type="ARBA" id="ARBA00022989"/>
    </source>
</evidence>
<evidence type="ECO:0000313" key="7">
    <source>
        <dbReference type="EMBL" id="CAE8602458.1"/>
    </source>
</evidence>